<reference evidence="5 6" key="1">
    <citation type="submission" date="2019-09" db="EMBL/GenBank/DDBJ databases">
        <title>Comparative analysis of L. crispatus genomes revealed niche specific adaptation to different host and body sites.</title>
        <authorList>
            <person name="Pan M."/>
            <person name="Hidalgo-Cantabrana C."/>
            <person name="Barrangou R."/>
        </authorList>
    </citation>
    <scope>NUCLEOTIDE SEQUENCE [LARGE SCALE GENOMIC DNA]</scope>
    <source>
        <strain evidence="5 6">NCK973</strain>
    </source>
</reference>
<dbReference type="Proteomes" id="UP000322051">
    <property type="component" value="Unassembled WGS sequence"/>
</dbReference>
<proteinExistence type="predicted"/>
<dbReference type="AlphaFoldDB" id="A0AB73BNK8"/>
<dbReference type="EMBL" id="VUAO01000020">
    <property type="protein sequence ID" value="KAA8797164.1"/>
    <property type="molecule type" value="Genomic_DNA"/>
</dbReference>
<dbReference type="InterPro" id="IPR000330">
    <property type="entry name" value="SNF2_N"/>
</dbReference>
<name>A0AB73BNK8_9LACO</name>
<dbReference type="GO" id="GO:0005524">
    <property type="term" value="F:ATP binding"/>
    <property type="evidence" value="ECO:0007669"/>
    <property type="project" value="InterPro"/>
</dbReference>
<dbReference type="PANTHER" id="PTHR10799">
    <property type="entry name" value="SNF2/RAD54 HELICASE FAMILY"/>
    <property type="match status" value="1"/>
</dbReference>
<keyword evidence="2" id="KW-0175">Coiled coil</keyword>
<keyword evidence="1" id="KW-0378">Hydrolase</keyword>
<evidence type="ECO:0000313" key="6">
    <source>
        <dbReference type="Proteomes" id="UP000322051"/>
    </source>
</evidence>
<dbReference type="InterPro" id="IPR027417">
    <property type="entry name" value="P-loop_NTPase"/>
</dbReference>
<dbReference type="Gene3D" id="3.40.50.300">
    <property type="entry name" value="P-loop containing nucleotide triphosphate hydrolases"/>
    <property type="match status" value="1"/>
</dbReference>
<dbReference type="InterPro" id="IPR038718">
    <property type="entry name" value="SNF2-like_sf"/>
</dbReference>
<evidence type="ECO:0000313" key="5">
    <source>
        <dbReference type="EMBL" id="KAA8797164.1"/>
    </source>
</evidence>
<keyword evidence="5" id="KW-0547">Nucleotide-binding</keyword>
<evidence type="ECO:0000256" key="2">
    <source>
        <dbReference type="SAM" id="Coils"/>
    </source>
</evidence>
<dbReference type="GO" id="GO:0004386">
    <property type="term" value="F:helicase activity"/>
    <property type="evidence" value="ECO:0007669"/>
    <property type="project" value="UniProtKB-KW"/>
</dbReference>
<protein>
    <submittedName>
        <fullName evidence="5">DEAD/DEAH box helicase</fullName>
    </submittedName>
</protein>
<organism evidence="5 6">
    <name type="scientific">Lactobacillus crispatus</name>
    <dbReference type="NCBI Taxonomy" id="47770"/>
    <lineage>
        <taxon>Bacteria</taxon>
        <taxon>Bacillati</taxon>
        <taxon>Bacillota</taxon>
        <taxon>Bacilli</taxon>
        <taxon>Lactobacillales</taxon>
        <taxon>Lactobacillaceae</taxon>
        <taxon>Lactobacillus</taxon>
    </lineage>
</organism>
<gene>
    <name evidence="5" type="ORF">F1C02_07850</name>
</gene>
<evidence type="ECO:0000259" key="3">
    <source>
        <dbReference type="PROSITE" id="PS51192"/>
    </source>
</evidence>
<dbReference type="SUPFAM" id="SSF52540">
    <property type="entry name" value="P-loop containing nucleoside triphosphate hydrolases"/>
    <property type="match status" value="2"/>
</dbReference>
<dbReference type="SMART" id="SM00487">
    <property type="entry name" value="DEXDc"/>
    <property type="match status" value="1"/>
</dbReference>
<dbReference type="CDD" id="cd17919">
    <property type="entry name" value="DEXHc_Snf"/>
    <property type="match status" value="1"/>
</dbReference>
<evidence type="ECO:0000259" key="4">
    <source>
        <dbReference type="PROSITE" id="PS51194"/>
    </source>
</evidence>
<feature type="domain" description="Helicase ATP-binding" evidence="3">
    <location>
        <begin position="495"/>
        <end position="655"/>
    </location>
</feature>
<dbReference type="PROSITE" id="PS51192">
    <property type="entry name" value="HELICASE_ATP_BIND_1"/>
    <property type="match status" value="1"/>
</dbReference>
<comment type="caution">
    <text evidence="5">The sequence shown here is derived from an EMBL/GenBank/DDBJ whole genome shotgun (WGS) entry which is preliminary data.</text>
</comment>
<keyword evidence="5" id="KW-0067">ATP-binding</keyword>
<dbReference type="InterPro" id="IPR049730">
    <property type="entry name" value="SNF2/RAD54-like_C"/>
</dbReference>
<feature type="domain" description="Helicase C-terminal" evidence="4">
    <location>
        <begin position="745"/>
        <end position="905"/>
    </location>
</feature>
<evidence type="ECO:0000256" key="1">
    <source>
        <dbReference type="ARBA" id="ARBA00022801"/>
    </source>
</evidence>
<dbReference type="PROSITE" id="PS51194">
    <property type="entry name" value="HELICASE_CTER"/>
    <property type="match status" value="1"/>
</dbReference>
<dbReference type="Pfam" id="PF00176">
    <property type="entry name" value="SNF2-rel_dom"/>
    <property type="match status" value="1"/>
</dbReference>
<dbReference type="GO" id="GO:0016787">
    <property type="term" value="F:hydrolase activity"/>
    <property type="evidence" value="ECO:0007669"/>
    <property type="project" value="UniProtKB-KW"/>
</dbReference>
<dbReference type="CDD" id="cd18793">
    <property type="entry name" value="SF2_C_SNF"/>
    <property type="match status" value="1"/>
</dbReference>
<keyword evidence="5" id="KW-0347">Helicase</keyword>
<dbReference type="Gene3D" id="3.40.50.10810">
    <property type="entry name" value="Tandem AAA-ATPase domain"/>
    <property type="match status" value="1"/>
</dbReference>
<dbReference type="SMART" id="SM00490">
    <property type="entry name" value="HELICc"/>
    <property type="match status" value="1"/>
</dbReference>
<dbReference type="Pfam" id="PF00271">
    <property type="entry name" value="Helicase_C"/>
    <property type="match status" value="1"/>
</dbReference>
<sequence>MEILRMRGKELNELTEEFMLAESKMNDLLPKVKFATQKLVRQYKEQSFSEWYGSIPKNVYDATIDNITTLSTKVIETRLYKSFIPIFYFRPVPKATAQLFKLIQIRLQIEQYKEEHQEAIFRLEKTFQKIDQNNLGAIANMFQSRDQRMALREQIGFISDYQGFIEDFSAHAEFWENEVKQRIPIRENVHKSRSFYLLEIYKNLHPFSETMLKQPEMFAHLLKSQVEKLKEDLQQSGYDHWHQEMLSLWNKLKHEQAQKDISVYSISLLGNGKADFPNIKAMIDDGLTLNDLIALTPQELKEQYQLPLADTQKINYEAKAVITKLSKQAVPKFNADELSFDKLQFLALLKFCNEYPQGSISGEQQATKLIEQFNDDYRNMINICPTNFEANFIGKDKYDKWIALHDYIYQDAQNLFDIREKLSLDRSPENNLEAVKQDFIQNGALYFTLIEKLSGQSASYATATLPKAIVEQVLSYPLVTKNLLVKMRRYQDFGTKYILSYRNVLLGDEMGLGKTIQAIAVANHLYQIGQRYAIVVCPLSILENWKSEIHKWSKLSAYTYRGTKRDKEYDAWLNNGGILLTNYEQCFHLVKKQDKPSIDLLVVDEAHYIKNPETNRAKHVKELANIAEYKLFMSGTPLENNLVEMMQLIDILNPTLSKQIRKDQNRLTIEQFKERLATVYLRRKRKEVLQELPKMSIIERWSSFTDEEQKFYDKCVDEASVSGLGALVKMRRAAFIDDESEKIAQIREIAQEAQDMNRKVIVFSFFKNSVLKKLSMLLPTSMEEVLSGDLSSANRQKLIDKFNQSTTSNVLLAQIEAGGVGLNIQTANIVILCEPQWKPSTEQQAISRVYRMGQTRDVIVYRLLTKDSIDESMVDLIDIKQDIFDTYANDSALQDAFKKHESDEAIKEKQKKILEIEKKRLKFLKNKKSGHVHE</sequence>
<dbReference type="InterPro" id="IPR014001">
    <property type="entry name" value="Helicase_ATP-bd"/>
</dbReference>
<feature type="coiled-coil region" evidence="2">
    <location>
        <begin position="899"/>
        <end position="927"/>
    </location>
</feature>
<dbReference type="InterPro" id="IPR001650">
    <property type="entry name" value="Helicase_C-like"/>
</dbReference>
<accession>A0AB73BNK8</accession>